<dbReference type="AlphaFoldDB" id="A0A920BWG3"/>
<name>A0A920BWG3_9BACI</name>
<dbReference type="Pfam" id="PF00578">
    <property type="entry name" value="AhpC-TSA"/>
    <property type="match status" value="1"/>
</dbReference>
<evidence type="ECO:0000313" key="4">
    <source>
        <dbReference type="Proteomes" id="UP000682111"/>
    </source>
</evidence>
<dbReference type="EMBL" id="BORC01000014">
    <property type="protein sequence ID" value="GIN64432.1"/>
    <property type="molecule type" value="Genomic_DNA"/>
</dbReference>
<sequence length="179" mass="20166">MFKRVTASLTFLVLLAIGISYGIKDAETENKSDAAAIPVNLDQGPEVGSKAPDFQLPTLDGEIIRLSDLKGKKIMLNFWTTWCPPCKAEMPDMQKFYTEEGEQIKILAVNIDTDYDVAGFVKEMKINFPVLLDNDESVMKQYRILTIPTTFFIDENGTIQNKFIGAMSIDKMKELTQEL</sequence>
<dbReference type="Gene3D" id="3.40.30.10">
    <property type="entry name" value="Glutaredoxin"/>
    <property type="match status" value="1"/>
</dbReference>
<comment type="caution">
    <text evidence="3">The sequence shown here is derived from an EMBL/GenBank/DDBJ whole genome shotgun (WGS) entry which is preliminary data.</text>
</comment>
<feature type="domain" description="Thioredoxin" evidence="2">
    <location>
        <begin position="45"/>
        <end position="179"/>
    </location>
</feature>
<dbReference type="SUPFAM" id="SSF52833">
    <property type="entry name" value="Thioredoxin-like"/>
    <property type="match status" value="1"/>
</dbReference>
<dbReference type="PROSITE" id="PS00194">
    <property type="entry name" value="THIOREDOXIN_1"/>
    <property type="match status" value="1"/>
</dbReference>
<dbReference type="RefSeq" id="WP_137744041.1">
    <property type="nucleotide sequence ID" value="NZ_BORC01000014.1"/>
</dbReference>
<organism evidence="3 4">
    <name type="scientific">Robertmurraya siralis</name>
    <dbReference type="NCBI Taxonomy" id="77777"/>
    <lineage>
        <taxon>Bacteria</taxon>
        <taxon>Bacillati</taxon>
        <taxon>Bacillota</taxon>
        <taxon>Bacilli</taxon>
        <taxon>Bacillales</taxon>
        <taxon>Bacillaceae</taxon>
        <taxon>Robertmurraya</taxon>
    </lineage>
</organism>
<evidence type="ECO:0000313" key="3">
    <source>
        <dbReference type="EMBL" id="GIN64432.1"/>
    </source>
</evidence>
<keyword evidence="4" id="KW-1185">Reference proteome</keyword>
<dbReference type="GO" id="GO:0016209">
    <property type="term" value="F:antioxidant activity"/>
    <property type="evidence" value="ECO:0007669"/>
    <property type="project" value="InterPro"/>
</dbReference>
<dbReference type="PANTHER" id="PTHR42852">
    <property type="entry name" value="THIOL:DISULFIDE INTERCHANGE PROTEIN DSBE"/>
    <property type="match status" value="1"/>
</dbReference>
<evidence type="ECO:0000256" key="1">
    <source>
        <dbReference type="ARBA" id="ARBA00023157"/>
    </source>
</evidence>
<protein>
    <submittedName>
        <fullName evidence="3">Thiol:disulfide interchange protein tlpA</fullName>
    </submittedName>
</protein>
<accession>A0A920BWG3</accession>
<dbReference type="PROSITE" id="PS51352">
    <property type="entry name" value="THIOREDOXIN_2"/>
    <property type="match status" value="1"/>
</dbReference>
<dbReference type="OrthoDB" id="25753at2"/>
<dbReference type="CDD" id="cd02966">
    <property type="entry name" value="TlpA_like_family"/>
    <property type="match status" value="1"/>
</dbReference>
<proteinExistence type="predicted"/>
<dbReference type="Proteomes" id="UP000682111">
    <property type="component" value="Unassembled WGS sequence"/>
</dbReference>
<evidence type="ECO:0000259" key="2">
    <source>
        <dbReference type="PROSITE" id="PS51352"/>
    </source>
</evidence>
<dbReference type="InterPro" id="IPR036249">
    <property type="entry name" value="Thioredoxin-like_sf"/>
</dbReference>
<dbReference type="PANTHER" id="PTHR42852:SF13">
    <property type="entry name" value="PROTEIN DIPZ"/>
    <property type="match status" value="1"/>
</dbReference>
<dbReference type="InterPro" id="IPR000866">
    <property type="entry name" value="AhpC/TSA"/>
</dbReference>
<gene>
    <name evidence="3" type="ORF">J27TS8_44250</name>
</gene>
<reference evidence="3" key="1">
    <citation type="submission" date="2021-03" db="EMBL/GenBank/DDBJ databases">
        <title>Antimicrobial resistance genes in bacteria isolated from Japanese honey, and their potential for conferring macrolide and lincosamide resistance in the American foulbrood pathogen Paenibacillus larvae.</title>
        <authorList>
            <person name="Okamoto M."/>
            <person name="Kumagai M."/>
            <person name="Kanamori H."/>
            <person name="Takamatsu D."/>
        </authorList>
    </citation>
    <scope>NUCLEOTIDE SEQUENCE</scope>
    <source>
        <strain evidence="3">J27TS8</strain>
    </source>
</reference>
<dbReference type="InterPro" id="IPR050553">
    <property type="entry name" value="Thioredoxin_ResA/DsbE_sf"/>
</dbReference>
<dbReference type="GO" id="GO:0016491">
    <property type="term" value="F:oxidoreductase activity"/>
    <property type="evidence" value="ECO:0007669"/>
    <property type="project" value="InterPro"/>
</dbReference>
<dbReference type="InterPro" id="IPR017937">
    <property type="entry name" value="Thioredoxin_CS"/>
</dbReference>
<dbReference type="InterPro" id="IPR013766">
    <property type="entry name" value="Thioredoxin_domain"/>
</dbReference>
<keyword evidence="1" id="KW-1015">Disulfide bond</keyword>